<reference evidence="1 2" key="1">
    <citation type="journal article" date="2021" name="BMC Genomics">
        <title>Datura genome reveals duplications of psychoactive alkaloid biosynthetic genes and high mutation rate following tissue culture.</title>
        <authorList>
            <person name="Rajewski A."/>
            <person name="Carter-House D."/>
            <person name="Stajich J."/>
            <person name="Litt A."/>
        </authorList>
    </citation>
    <scope>NUCLEOTIDE SEQUENCE [LARGE SCALE GENOMIC DNA]</scope>
    <source>
        <strain evidence="1">AR-01</strain>
    </source>
</reference>
<dbReference type="Proteomes" id="UP000823775">
    <property type="component" value="Unassembled WGS sequence"/>
</dbReference>
<sequence>SVDRFQTYEPSLWLCVVHQVKVEGQLSAQASGRVNGRHKPVEVHIGIVEYCCSSPLGTMLQRLQGGSYLFKHFGWLFE</sequence>
<proteinExistence type="predicted"/>
<gene>
    <name evidence="1" type="ORF">HAX54_033856</name>
</gene>
<evidence type="ECO:0000313" key="1">
    <source>
        <dbReference type="EMBL" id="MCD9645151.1"/>
    </source>
</evidence>
<evidence type="ECO:0000313" key="2">
    <source>
        <dbReference type="Proteomes" id="UP000823775"/>
    </source>
</evidence>
<comment type="caution">
    <text evidence="1">The sequence shown here is derived from an EMBL/GenBank/DDBJ whole genome shotgun (WGS) entry which is preliminary data.</text>
</comment>
<organism evidence="1 2">
    <name type="scientific">Datura stramonium</name>
    <name type="common">Jimsonweed</name>
    <name type="synonym">Common thornapple</name>
    <dbReference type="NCBI Taxonomy" id="4076"/>
    <lineage>
        <taxon>Eukaryota</taxon>
        <taxon>Viridiplantae</taxon>
        <taxon>Streptophyta</taxon>
        <taxon>Embryophyta</taxon>
        <taxon>Tracheophyta</taxon>
        <taxon>Spermatophyta</taxon>
        <taxon>Magnoliopsida</taxon>
        <taxon>eudicotyledons</taxon>
        <taxon>Gunneridae</taxon>
        <taxon>Pentapetalae</taxon>
        <taxon>asterids</taxon>
        <taxon>lamiids</taxon>
        <taxon>Solanales</taxon>
        <taxon>Solanaceae</taxon>
        <taxon>Solanoideae</taxon>
        <taxon>Datureae</taxon>
        <taxon>Datura</taxon>
    </lineage>
</organism>
<name>A0ABS8VFN0_DATST</name>
<protein>
    <submittedName>
        <fullName evidence="1">Uncharacterized protein</fullName>
    </submittedName>
</protein>
<dbReference type="EMBL" id="JACEIK010004347">
    <property type="protein sequence ID" value="MCD9645151.1"/>
    <property type="molecule type" value="Genomic_DNA"/>
</dbReference>
<accession>A0ABS8VFN0</accession>
<keyword evidence="2" id="KW-1185">Reference proteome</keyword>
<feature type="non-terminal residue" evidence="1">
    <location>
        <position position="1"/>
    </location>
</feature>